<dbReference type="InterPro" id="IPR012459">
    <property type="entry name" value="Rrp15"/>
</dbReference>
<protein>
    <recommendedName>
        <fullName evidence="2">RRP15-like protein</fullName>
    </recommendedName>
</protein>
<evidence type="ECO:0000256" key="2">
    <source>
        <dbReference type="ARBA" id="ARBA00017475"/>
    </source>
</evidence>
<dbReference type="AlphaFoldDB" id="A0A158R401"/>
<keyword evidence="4" id="KW-1185">Reference proteome</keyword>
<dbReference type="GO" id="GO:0000470">
    <property type="term" value="P:maturation of LSU-rRNA"/>
    <property type="evidence" value="ECO:0007669"/>
    <property type="project" value="TreeGrafter"/>
</dbReference>
<sequence>MDTIEIKEGSSSSSSDEDEKPVIFEENEGEGENNSDGVVEFDTEVPKPKKKKLTRKELRKRRKAKKDNDRLALKLPNIVTDREKEWALLKIATLGVVQLFNAVSERQKDVEDKLVENRRKMNRHEKREMLKNFDSVDFYNRLDRVGKVKDELPDVKPEIVDDEKPSALDVSEIKTEPESDGEYCDLMDSTRLVLLFISISSVYSSNVKRDTGYIHIQLSSANLFPPSTSVPFLQFSDGVNATGTWNPQYEHASTTNQNYETTIMPLYQSYDSVGFNSGRQNPYFNSESQLQQQRLPTSQTTTSAYITSENNAQHIQNYSSVQGNNPVNISNSINNQQTRLNNTNSNAAAPEVLATQQRSGNNNVNSVKQAYDPFNSNPTSNLQSNQTILETSSDFNTTDPHANNAAFYCSPYEVFQVLTICFAAMYTLYCYS</sequence>
<dbReference type="Pfam" id="PF07890">
    <property type="entry name" value="Rrp15p"/>
    <property type="match status" value="1"/>
</dbReference>
<reference evidence="5" key="1">
    <citation type="submission" date="2016-04" db="UniProtKB">
        <authorList>
            <consortium name="WormBaseParasite"/>
        </authorList>
    </citation>
    <scope>IDENTIFICATION</scope>
</reference>
<dbReference type="GO" id="GO:0030687">
    <property type="term" value="C:preribosome, large subunit precursor"/>
    <property type="evidence" value="ECO:0007669"/>
    <property type="project" value="TreeGrafter"/>
</dbReference>
<dbReference type="PANTHER" id="PTHR13245">
    <property type="entry name" value="RRP15-LIKE PROTEIN"/>
    <property type="match status" value="1"/>
</dbReference>
<evidence type="ECO:0000256" key="1">
    <source>
        <dbReference type="ARBA" id="ARBA00007462"/>
    </source>
</evidence>
<evidence type="ECO:0000313" key="4">
    <source>
        <dbReference type="Proteomes" id="UP000046393"/>
    </source>
</evidence>
<evidence type="ECO:0000313" key="5">
    <source>
        <dbReference type="WBParaSite" id="SMUV_0000100401-mRNA-1"/>
    </source>
</evidence>
<dbReference type="STRING" id="451379.A0A158R401"/>
<dbReference type="PANTHER" id="PTHR13245:SF14">
    <property type="entry name" value="RRP15-LIKE PROTEIN"/>
    <property type="match status" value="1"/>
</dbReference>
<proteinExistence type="inferred from homology"/>
<dbReference type="WBParaSite" id="SMUV_0000100401-mRNA-1">
    <property type="protein sequence ID" value="SMUV_0000100401-mRNA-1"/>
    <property type="gene ID" value="SMUV_0000100401"/>
</dbReference>
<organism evidence="4 5">
    <name type="scientific">Syphacia muris</name>
    <dbReference type="NCBI Taxonomy" id="451379"/>
    <lineage>
        <taxon>Eukaryota</taxon>
        <taxon>Metazoa</taxon>
        <taxon>Ecdysozoa</taxon>
        <taxon>Nematoda</taxon>
        <taxon>Chromadorea</taxon>
        <taxon>Rhabditida</taxon>
        <taxon>Spirurina</taxon>
        <taxon>Oxyuridomorpha</taxon>
        <taxon>Oxyuroidea</taxon>
        <taxon>Oxyuridae</taxon>
        <taxon>Syphacia</taxon>
    </lineage>
</organism>
<feature type="compositionally biased region" description="Acidic residues" evidence="3">
    <location>
        <begin position="15"/>
        <end position="43"/>
    </location>
</feature>
<evidence type="ECO:0000256" key="3">
    <source>
        <dbReference type="SAM" id="MobiDB-lite"/>
    </source>
</evidence>
<feature type="region of interest" description="Disordered" evidence="3">
    <location>
        <begin position="357"/>
        <end position="383"/>
    </location>
</feature>
<dbReference type="GO" id="GO:0000460">
    <property type="term" value="P:maturation of 5.8S rRNA"/>
    <property type="evidence" value="ECO:0007669"/>
    <property type="project" value="TreeGrafter"/>
</dbReference>
<comment type="similarity">
    <text evidence="1">Belongs to the RRP15 family.</text>
</comment>
<feature type="compositionally biased region" description="Basic residues" evidence="3">
    <location>
        <begin position="48"/>
        <end position="65"/>
    </location>
</feature>
<accession>A0A158R401</accession>
<feature type="region of interest" description="Disordered" evidence="3">
    <location>
        <begin position="1"/>
        <end position="66"/>
    </location>
</feature>
<dbReference type="Proteomes" id="UP000046393">
    <property type="component" value="Unplaced"/>
</dbReference>
<name>A0A158R401_9BILA</name>